<name>A0A7C9A9N9_OPUST</name>
<reference evidence="1" key="2">
    <citation type="submission" date="2020-07" db="EMBL/GenBank/DDBJ databases">
        <authorList>
            <person name="Vera ALvarez R."/>
            <person name="Arias-Moreno D.M."/>
            <person name="Jimenez-Jacinto V."/>
            <person name="Jimenez-Bremont J.F."/>
            <person name="Swaminathan K."/>
            <person name="Moose S.P."/>
            <person name="Guerrero-Gonzalez M.L."/>
            <person name="Marino-Ramirez L."/>
            <person name="Landsman D."/>
            <person name="Rodriguez-Kessler M."/>
            <person name="Delgado-Sanchez P."/>
        </authorList>
    </citation>
    <scope>NUCLEOTIDE SEQUENCE</scope>
    <source>
        <tissue evidence="1">Cladode</tissue>
    </source>
</reference>
<proteinExistence type="predicted"/>
<protein>
    <submittedName>
        <fullName evidence="1">Uncharacterized protein</fullName>
    </submittedName>
</protein>
<dbReference type="AlphaFoldDB" id="A0A7C9A9N9"/>
<dbReference type="EMBL" id="GISG01211966">
    <property type="protein sequence ID" value="MBA4661351.1"/>
    <property type="molecule type" value="Transcribed_RNA"/>
</dbReference>
<evidence type="ECO:0000313" key="1">
    <source>
        <dbReference type="EMBL" id="MBA4661351.1"/>
    </source>
</evidence>
<accession>A0A7C9A9N9</accession>
<reference evidence="1" key="1">
    <citation type="journal article" date="2013" name="J. Plant Res.">
        <title>Effect of fungi and light on seed germination of three Opuntia species from semiarid lands of central Mexico.</title>
        <authorList>
            <person name="Delgado-Sanchez P."/>
            <person name="Jimenez-Bremont J.F."/>
            <person name="Guerrero-Gonzalez Mde L."/>
            <person name="Flores J."/>
        </authorList>
    </citation>
    <scope>NUCLEOTIDE SEQUENCE</scope>
    <source>
        <tissue evidence="1">Cladode</tissue>
    </source>
</reference>
<sequence length="108" mass="11555">MAIVAAFIIVNDIFFPKQVLGPELKAKNLCEGSYLIFPVSSIHLSGLNSWQSSPHKDFILPMAYMLKIICVLESTLCPLGRVSGSAGALALNGTGGYNLKASSIAAWR</sequence>
<organism evidence="1">
    <name type="scientific">Opuntia streptacantha</name>
    <name type="common">Prickly pear cactus</name>
    <name type="synonym">Opuntia cardona</name>
    <dbReference type="NCBI Taxonomy" id="393608"/>
    <lineage>
        <taxon>Eukaryota</taxon>
        <taxon>Viridiplantae</taxon>
        <taxon>Streptophyta</taxon>
        <taxon>Embryophyta</taxon>
        <taxon>Tracheophyta</taxon>
        <taxon>Spermatophyta</taxon>
        <taxon>Magnoliopsida</taxon>
        <taxon>eudicotyledons</taxon>
        <taxon>Gunneridae</taxon>
        <taxon>Pentapetalae</taxon>
        <taxon>Caryophyllales</taxon>
        <taxon>Cactineae</taxon>
        <taxon>Cactaceae</taxon>
        <taxon>Opuntioideae</taxon>
        <taxon>Opuntia</taxon>
    </lineage>
</organism>